<dbReference type="PROSITE" id="PS00941">
    <property type="entry name" value="CARBOXYLESTERASE_B_2"/>
    <property type="match status" value="1"/>
</dbReference>
<reference evidence="5 6" key="1">
    <citation type="submission" date="2018-10" db="EMBL/GenBank/DDBJ databases">
        <title>Fifty Aureobasidium pullulans genomes reveal a recombining polyextremotolerant generalist.</title>
        <authorList>
            <person name="Gostincar C."/>
            <person name="Turk M."/>
            <person name="Zajc J."/>
            <person name="Gunde-Cimerman N."/>
        </authorList>
    </citation>
    <scope>NUCLEOTIDE SEQUENCE [LARGE SCALE GENOMIC DNA]</scope>
    <source>
        <strain evidence="5 6">EXF-10751</strain>
    </source>
</reference>
<dbReference type="PROSITE" id="PS00122">
    <property type="entry name" value="CARBOXYLESTERASE_B_1"/>
    <property type="match status" value="1"/>
</dbReference>
<organism evidence="5 6">
    <name type="scientific">Aureobasidium pullulans</name>
    <name type="common">Black yeast</name>
    <name type="synonym">Pullularia pullulans</name>
    <dbReference type="NCBI Taxonomy" id="5580"/>
    <lineage>
        <taxon>Eukaryota</taxon>
        <taxon>Fungi</taxon>
        <taxon>Dikarya</taxon>
        <taxon>Ascomycota</taxon>
        <taxon>Pezizomycotina</taxon>
        <taxon>Dothideomycetes</taxon>
        <taxon>Dothideomycetidae</taxon>
        <taxon>Dothideales</taxon>
        <taxon>Saccotheciaceae</taxon>
        <taxon>Aureobasidium</taxon>
    </lineage>
</organism>
<evidence type="ECO:0000313" key="6">
    <source>
        <dbReference type="Proteomes" id="UP000310421"/>
    </source>
</evidence>
<dbReference type="EC" id="3.1.1.-" evidence="3"/>
<dbReference type="InterPro" id="IPR029058">
    <property type="entry name" value="AB_hydrolase_fold"/>
</dbReference>
<dbReference type="InterPro" id="IPR050309">
    <property type="entry name" value="Type-B_Carboxylest/Lipase"/>
</dbReference>
<dbReference type="EMBL" id="QZAN01000099">
    <property type="protein sequence ID" value="THW58240.1"/>
    <property type="molecule type" value="Genomic_DNA"/>
</dbReference>
<dbReference type="InterPro" id="IPR019826">
    <property type="entry name" value="Carboxylesterase_B_AS"/>
</dbReference>
<comment type="similarity">
    <text evidence="1 3">Belongs to the type-B carboxylesterase/lipase family.</text>
</comment>
<comment type="caution">
    <text evidence="5">The sequence shown here is derived from an EMBL/GenBank/DDBJ whole genome shotgun (WGS) entry which is preliminary data.</text>
</comment>
<dbReference type="PANTHER" id="PTHR11559">
    <property type="entry name" value="CARBOXYLESTERASE"/>
    <property type="match status" value="1"/>
</dbReference>
<dbReference type="Pfam" id="PF00135">
    <property type="entry name" value="COesterase"/>
    <property type="match status" value="1"/>
</dbReference>
<name>A0A4S8Z3C5_AURPU</name>
<accession>A0A4S8Z3C5</accession>
<evidence type="ECO:0000256" key="3">
    <source>
        <dbReference type="RuleBase" id="RU361235"/>
    </source>
</evidence>
<evidence type="ECO:0000259" key="4">
    <source>
        <dbReference type="Pfam" id="PF00135"/>
    </source>
</evidence>
<dbReference type="InterPro" id="IPR002018">
    <property type="entry name" value="CarbesteraseB"/>
</dbReference>
<keyword evidence="2 3" id="KW-0378">Hydrolase</keyword>
<dbReference type="Gene3D" id="3.40.50.1820">
    <property type="entry name" value="alpha/beta hydrolase"/>
    <property type="match status" value="1"/>
</dbReference>
<feature type="non-terminal residue" evidence="5">
    <location>
        <position position="1"/>
    </location>
</feature>
<sequence length="616" mass="66465">ASIQFVDPRTWSSSTSVAHYSLRHAFLQQRPPRMLPCQSLTSDMNYIRRRTLMFVSPLSFDEYLLTMSSVQSCTNLYNSRQFSNVRYAAPPVGDLRFAAPQVPAVNRSVLQRGDVGRICAQGSPDWFTAELSVVPDLLSGNSASINVSEATKTLQDLRAQTSAQVAANSSALLANQDPRVSEDCLFLDVFAPKDAFDLAGKGYGSPVMVYIHGGGFASGSKADTDPTSLLDQAKIDGEDIVFVTINYRLGAFGWLSGPEFQASGGIANAGLHDQRLALEWVQKNIHLFGGDPNRVTIMGSSAGASSVLHQITAYGGKKSPAPFAQAILESPGFAPMPSAIQQQKTFDQYMSYLNVTSLADARQLPSQALLAANSLSIALAPFGSFGYSIAVDGDFVPALSGQLLANGFYDKSIKNIMTGHALNEALGFTDPTTQNDTAFRKSVIGNFPSLAAYPDEVDYIVNTLYPPIFDGSQAQNYTTQLLRASAFNFEVSLTCSNYYLNKAFANSSYGYEFAVPPSLHVASSASIFTPTNVLRGNMTSNIDWKSPLNDAQIAYAMQSYVTRFVATGNPNKDGIAKFGIYGGDNSVIVVNTTGIVGARASVANERCDFWQKGLFY</sequence>
<feature type="domain" description="Carboxylesterase type B" evidence="4">
    <location>
        <begin position="78"/>
        <end position="610"/>
    </location>
</feature>
<evidence type="ECO:0000256" key="1">
    <source>
        <dbReference type="ARBA" id="ARBA00005964"/>
    </source>
</evidence>
<dbReference type="InterPro" id="IPR019819">
    <property type="entry name" value="Carboxylesterase_B_CS"/>
</dbReference>
<dbReference type="Proteomes" id="UP000310421">
    <property type="component" value="Unassembled WGS sequence"/>
</dbReference>
<proteinExistence type="inferred from homology"/>
<protein>
    <recommendedName>
        <fullName evidence="3">Carboxylic ester hydrolase</fullName>
        <ecNumber evidence="3">3.1.1.-</ecNumber>
    </recommendedName>
</protein>
<evidence type="ECO:0000256" key="2">
    <source>
        <dbReference type="ARBA" id="ARBA00022801"/>
    </source>
</evidence>
<evidence type="ECO:0000313" key="5">
    <source>
        <dbReference type="EMBL" id="THW58240.1"/>
    </source>
</evidence>
<gene>
    <name evidence="5" type="ORF">D6D20_07384</name>
</gene>
<dbReference type="AlphaFoldDB" id="A0A4S8Z3C5"/>
<dbReference type="GO" id="GO:0016787">
    <property type="term" value="F:hydrolase activity"/>
    <property type="evidence" value="ECO:0007669"/>
    <property type="project" value="UniProtKB-KW"/>
</dbReference>
<dbReference type="SUPFAM" id="SSF53474">
    <property type="entry name" value="alpha/beta-Hydrolases"/>
    <property type="match status" value="1"/>
</dbReference>